<dbReference type="SUPFAM" id="SSF56235">
    <property type="entry name" value="N-terminal nucleophile aminohydrolases (Ntn hydrolases)"/>
    <property type="match status" value="1"/>
</dbReference>
<feature type="compositionally biased region" description="Pro residues" evidence="2">
    <location>
        <begin position="115"/>
        <end position="124"/>
    </location>
</feature>
<evidence type="ECO:0000256" key="3">
    <source>
        <dbReference type="SAM" id="SignalP"/>
    </source>
</evidence>
<protein>
    <submittedName>
        <fullName evidence="4">Uncharacterized protein</fullName>
    </submittedName>
</protein>
<geneLocation type="plasmid" evidence="4 5">
    <name>pTM2</name>
</geneLocation>
<comment type="similarity">
    <text evidence="1">Belongs to the peptidase S45 family.</text>
</comment>
<evidence type="ECO:0000313" key="4">
    <source>
        <dbReference type="EMBL" id="AFK56337.1"/>
    </source>
</evidence>
<keyword evidence="5" id="KW-1185">Reference proteome</keyword>
<dbReference type="Proteomes" id="UP000005258">
    <property type="component" value="Plasmid pTM2"/>
</dbReference>
<feature type="region of interest" description="Disordered" evidence="2">
    <location>
        <begin position="100"/>
        <end position="124"/>
    </location>
</feature>
<reference evidence="4 5" key="1">
    <citation type="journal article" date="2012" name="J. Am. Chem. Soc.">
        <title>Bacterial biosynthesis and maturation of the didemnin anti-cancer agents.</title>
        <authorList>
            <person name="Xu Y."/>
            <person name="Kersten R.D."/>
            <person name="Nam S.J."/>
            <person name="Lu L."/>
            <person name="Al-Suwailem A.M."/>
            <person name="Zheng H."/>
            <person name="Fenical W."/>
            <person name="Dorrestein P.C."/>
            <person name="Moore B.S."/>
            <person name="Qian P.Y."/>
        </authorList>
    </citation>
    <scope>NUCLEOTIDE SEQUENCE [LARGE SCALE GENOMIC DNA]</scope>
    <source>
        <strain evidence="4 5">KA081020-065</strain>
    </source>
</reference>
<dbReference type="InterPro" id="IPR002692">
    <property type="entry name" value="S45"/>
</dbReference>
<proteinExistence type="inferred from homology"/>
<dbReference type="EMBL" id="CP003238">
    <property type="protein sequence ID" value="AFK56337.1"/>
    <property type="molecule type" value="Genomic_DNA"/>
</dbReference>
<dbReference type="HOGENOM" id="CLU_2002871_0_0_5"/>
<dbReference type="GO" id="GO:0017000">
    <property type="term" value="P:antibiotic biosynthetic process"/>
    <property type="evidence" value="ECO:0007669"/>
    <property type="project" value="InterPro"/>
</dbReference>
<keyword evidence="4" id="KW-0614">Plasmid</keyword>
<dbReference type="Gene3D" id="1.10.439.10">
    <property type="entry name" value="Penicillin Amidohydrolase, domain 1"/>
    <property type="match status" value="1"/>
</dbReference>
<gene>
    <name evidence="4" type="ordered locus">TMO_b0329</name>
</gene>
<evidence type="ECO:0000313" key="5">
    <source>
        <dbReference type="Proteomes" id="UP000005258"/>
    </source>
</evidence>
<dbReference type="KEGG" id="tmo:TMO_b0329"/>
<dbReference type="Pfam" id="PF01804">
    <property type="entry name" value="Penicil_amidase"/>
    <property type="match status" value="1"/>
</dbReference>
<dbReference type="InterPro" id="IPR029055">
    <property type="entry name" value="Ntn_hydrolases_N"/>
</dbReference>
<organism evidence="4 5">
    <name type="scientific">Tistrella mobilis (strain KA081020-065)</name>
    <dbReference type="NCBI Taxonomy" id="1110502"/>
    <lineage>
        <taxon>Bacteria</taxon>
        <taxon>Pseudomonadati</taxon>
        <taxon>Pseudomonadota</taxon>
        <taxon>Alphaproteobacteria</taxon>
        <taxon>Geminicoccales</taxon>
        <taxon>Geminicoccaceae</taxon>
        <taxon>Tistrella</taxon>
    </lineage>
</organism>
<keyword evidence="3" id="KW-0732">Signal</keyword>
<dbReference type="GO" id="GO:0016811">
    <property type="term" value="F:hydrolase activity, acting on carbon-nitrogen (but not peptide) bonds, in linear amides"/>
    <property type="evidence" value="ECO:0007669"/>
    <property type="project" value="InterPro"/>
</dbReference>
<evidence type="ECO:0000256" key="2">
    <source>
        <dbReference type="SAM" id="MobiDB-lite"/>
    </source>
</evidence>
<dbReference type="AlphaFoldDB" id="I3TU99"/>
<feature type="chain" id="PRO_5003679805" evidence="3">
    <location>
        <begin position="30"/>
        <end position="124"/>
    </location>
</feature>
<accession>I3TU99</accession>
<feature type="signal peptide" evidence="3">
    <location>
        <begin position="1"/>
        <end position="29"/>
    </location>
</feature>
<sequence>MLFSPLCLSSRRPLAAALCLSLLPATIHAREVVITTTTHGIPHILAPDLEAAGYGAGYAYAAAGNACLLADALVTVRGDRSRVFGPDAPVELIGAGFPTSSRTASSAPIWTMPASPSPIPRPMP</sequence>
<dbReference type="InterPro" id="IPR023343">
    <property type="entry name" value="Penicillin_amidase_dom1"/>
</dbReference>
<name>I3TU99_TISMK</name>
<evidence type="ECO:0000256" key="1">
    <source>
        <dbReference type="ARBA" id="ARBA00006586"/>
    </source>
</evidence>
<dbReference type="RefSeq" id="WP_014753089.1">
    <property type="nucleotide sequence ID" value="NC_017966.1"/>
</dbReference>